<comment type="pathway">
    <text evidence="1 13">Amino-acid biosynthesis; L-threonine biosynthesis; L-threonine from L-aspartate: step 4/5.</text>
</comment>
<evidence type="ECO:0000256" key="9">
    <source>
        <dbReference type="ARBA" id="ARBA00022777"/>
    </source>
</evidence>
<keyword evidence="8 13" id="KW-0547">Nucleotide-binding</keyword>
<evidence type="ECO:0000256" key="4">
    <source>
        <dbReference type="ARBA" id="ARBA00017858"/>
    </source>
</evidence>
<dbReference type="SUPFAM" id="SSF54211">
    <property type="entry name" value="Ribosomal protein S5 domain 2-like"/>
    <property type="match status" value="1"/>
</dbReference>
<comment type="similarity">
    <text evidence="2 13">Belongs to the GHMP kinase family. Homoserine kinase subfamily.</text>
</comment>
<proteinExistence type="inferred from homology"/>
<reference evidence="16 17" key="1">
    <citation type="submission" date="2018-04" db="EMBL/GenBank/DDBJ databases">
        <title>Camelliibacillus theae gen. nov., sp. nov., isolated from Pu'er tea.</title>
        <authorList>
            <person name="Niu L."/>
        </authorList>
    </citation>
    <scope>NUCLEOTIDE SEQUENCE [LARGE SCALE GENOMIC DNA]</scope>
    <source>
        <strain evidence="16 17">T8</strain>
    </source>
</reference>
<protein>
    <recommendedName>
        <fullName evidence="4 13">Homoserine kinase</fullName>
        <shortName evidence="13">HK</shortName>
        <shortName evidence="13">HSK</shortName>
        <ecNumber evidence="3 13">2.7.1.39</ecNumber>
    </recommendedName>
</protein>
<evidence type="ECO:0000259" key="14">
    <source>
        <dbReference type="Pfam" id="PF00288"/>
    </source>
</evidence>
<evidence type="ECO:0000313" key="16">
    <source>
        <dbReference type="EMBL" id="PWA11993.1"/>
    </source>
</evidence>
<keyword evidence="9 13" id="KW-0418">Kinase</keyword>
<evidence type="ECO:0000256" key="5">
    <source>
        <dbReference type="ARBA" id="ARBA00022605"/>
    </source>
</evidence>
<dbReference type="GO" id="GO:0009088">
    <property type="term" value="P:threonine biosynthetic process"/>
    <property type="evidence" value="ECO:0007669"/>
    <property type="project" value="UniProtKB-UniRule"/>
</dbReference>
<keyword evidence="6 13" id="KW-0808">Transferase</keyword>
<dbReference type="InterPro" id="IPR013750">
    <property type="entry name" value="GHMP_kinase_C_dom"/>
</dbReference>
<dbReference type="InterPro" id="IPR020568">
    <property type="entry name" value="Ribosomal_Su5_D2-typ_SF"/>
</dbReference>
<dbReference type="InterPro" id="IPR000870">
    <property type="entry name" value="Homoserine_kinase"/>
</dbReference>
<dbReference type="SUPFAM" id="SSF55060">
    <property type="entry name" value="GHMP Kinase, C-terminal domain"/>
    <property type="match status" value="1"/>
</dbReference>
<dbReference type="Pfam" id="PF00288">
    <property type="entry name" value="GHMP_kinases_N"/>
    <property type="match status" value="1"/>
</dbReference>
<name>A0A2U1K4T3_9BACI</name>
<evidence type="ECO:0000256" key="3">
    <source>
        <dbReference type="ARBA" id="ARBA00012078"/>
    </source>
</evidence>
<dbReference type="AlphaFoldDB" id="A0A2U1K4T3"/>
<evidence type="ECO:0000256" key="2">
    <source>
        <dbReference type="ARBA" id="ARBA00007370"/>
    </source>
</evidence>
<dbReference type="EC" id="2.7.1.39" evidence="3 13"/>
<evidence type="ECO:0000259" key="15">
    <source>
        <dbReference type="Pfam" id="PF08544"/>
    </source>
</evidence>
<keyword evidence="5 13" id="KW-0028">Amino-acid biosynthesis</keyword>
<organism evidence="16 17">
    <name type="scientific">Pueribacillus theae</name>
    <dbReference type="NCBI Taxonomy" id="2171751"/>
    <lineage>
        <taxon>Bacteria</taxon>
        <taxon>Bacillati</taxon>
        <taxon>Bacillota</taxon>
        <taxon>Bacilli</taxon>
        <taxon>Bacillales</taxon>
        <taxon>Bacillaceae</taxon>
        <taxon>Pueribacillus</taxon>
    </lineage>
</organism>
<dbReference type="PANTHER" id="PTHR20861">
    <property type="entry name" value="HOMOSERINE/4-DIPHOSPHOCYTIDYL-2-C-METHYL-D-ERYTHRITOL KINASE"/>
    <property type="match status" value="1"/>
</dbReference>
<dbReference type="PROSITE" id="PS00627">
    <property type="entry name" value="GHMP_KINASES_ATP"/>
    <property type="match status" value="1"/>
</dbReference>
<feature type="binding site" evidence="13">
    <location>
        <begin position="89"/>
        <end position="99"/>
    </location>
    <ligand>
        <name>ATP</name>
        <dbReference type="ChEBI" id="CHEBI:30616"/>
    </ligand>
</feature>
<evidence type="ECO:0000256" key="6">
    <source>
        <dbReference type="ARBA" id="ARBA00022679"/>
    </source>
</evidence>
<dbReference type="EMBL" id="QCZG01000013">
    <property type="protein sequence ID" value="PWA11993.1"/>
    <property type="molecule type" value="Genomic_DNA"/>
</dbReference>
<dbReference type="InterPro" id="IPR014721">
    <property type="entry name" value="Ribsml_uS5_D2-typ_fold_subgr"/>
</dbReference>
<evidence type="ECO:0000256" key="12">
    <source>
        <dbReference type="ARBA" id="ARBA00049954"/>
    </source>
</evidence>
<accession>A0A2U1K4T3</accession>
<evidence type="ECO:0000256" key="13">
    <source>
        <dbReference type="HAMAP-Rule" id="MF_00384"/>
    </source>
</evidence>
<comment type="caution">
    <text evidence="16">The sequence shown here is derived from an EMBL/GenBank/DDBJ whole genome shotgun (WGS) entry which is preliminary data.</text>
</comment>
<gene>
    <name evidence="13" type="primary">thrB</name>
    <name evidence="16" type="ORF">DCC39_07880</name>
</gene>
<dbReference type="InterPro" id="IPR036554">
    <property type="entry name" value="GHMP_kinase_C_sf"/>
</dbReference>
<dbReference type="PIRSF" id="PIRSF000676">
    <property type="entry name" value="Homoser_kin"/>
    <property type="match status" value="1"/>
</dbReference>
<comment type="function">
    <text evidence="12 13">Catalyzes the ATP-dependent phosphorylation of L-homoserine to L-homoserine phosphate.</text>
</comment>
<dbReference type="GO" id="GO:0005524">
    <property type="term" value="F:ATP binding"/>
    <property type="evidence" value="ECO:0007669"/>
    <property type="project" value="UniProtKB-UniRule"/>
</dbReference>
<dbReference type="HAMAP" id="MF_00384">
    <property type="entry name" value="Homoser_kinase"/>
    <property type="match status" value="1"/>
</dbReference>
<dbReference type="PRINTS" id="PR00958">
    <property type="entry name" value="HOMSERKINASE"/>
</dbReference>
<keyword evidence="7 13" id="KW-0791">Threonine biosynthesis</keyword>
<dbReference type="Gene3D" id="3.30.70.890">
    <property type="entry name" value="GHMP kinase, C-terminal domain"/>
    <property type="match status" value="1"/>
</dbReference>
<dbReference type="Proteomes" id="UP000245998">
    <property type="component" value="Unassembled WGS sequence"/>
</dbReference>
<dbReference type="InterPro" id="IPR006203">
    <property type="entry name" value="GHMP_knse_ATP-bd_CS"/>
</dbReference>
<dbReference type="UniPathway" id="UPA00050">
    <property type="reaction ID" value="UER00064"/>
</dbReference>
<dbReference type="NCBIfam" id="TIGR00191">
    <property type="entry name" value="thrB"/>
    <property type="match status" value="1"/>
</dbReference>
<dbReference type="GO" id="GO:0005737">
    <property type="term" value="C:cytoplasm"/>
    <property type="evidence" value="ECO:0007669"/>
    <property type="project" value="UniProtKB-SubCell"/>
</dbReference>
<evidence type="ECO:0000256" key="11">
    <source>
        <dbReference type="ARBA" id="ARBA00049375"/>
    </source>
</evidence>
<evidence type="ECO:0000256" key="1">
    <source>
        <dbReference type="ARBA" id="ARBA00005015"/>
    </source>
</evidence>
<evidence type="ECO:0000256" key="10">
    <source>
        <dbReference type="ARBA" id="ARBA00022840"/>
    </source>
</evidence>
<evidence type="ECO:0000256" key="8">
    <source>
        <dbReference type="ARBA" id="ARBA00022741"/>
    </source>
</evidence>
<sequence>MRKLRIKVPGSTANLGPGFDSVGLAVDRFLLIEAAPSKQWEFIYRTPGFESIPTDEENLIFKAAAFTARQSGVQKEVPACKLHVDCELPLASGLGSSAAAIVAGIELADQLLDLSLSKKEKARIASIYEGHPDNVSASVYGGLIVASHSEKDTIVVPCGIPNIDMVIMTPTNQLMTSESREVLPSTLTYQDSIQASSVANVLIAALLKGDLKTAGKMMKDDLFHQPYRSEIIPDLPLITAFGEKNGLEGVALSGAGPSIMCYTAKGKGLAAIEKLKHAYPSYNCQLLAPSKEGATVTILKNSFS</sequence>
<feature type="domain" description="GHMP kinase C-terminal" evidence="15">
    <location>
        <begin position="202"/>
        <end position="279"/>
    </location>
</feature>
<comment type="subcellular location">
    <subcellularLocation>
        <location evidence="13">Cytoplasm</location>
    </subcellularLocation>
</comment>
<keyword evidence="13" id="KW-0963">Cytoplasm</keyword>
<dbReference type="Pfam" id="PF08544">
    <property type="entry name" value="GHMP_kinases_C"/>
    <property type="match status" value="1"/>
</dbReference>
<comment type="catalytic activity">
    <reaction evidence="11 13">
        <text>L-homoserine + ATP = O-phospho-L-homoserine + ADP + H(+)</text>
        <dbReference type="Rhea" id="RHEA:13985"/>
        <dbReference type="ChEBI" id="CHEBI:15378"/>
        <dbReference type="ChEBI" id="CHEBI:30616"/>
        <dbReference type="ChEBI" id="CHEBI:57476"/>
        <dbReference type="ChEBI" id="CHEBI:57590"/>
        <dbReference type="ChEBI" id="CHEBI:456216"/>
        <dbReference type="EC" id="2.7.1.39"/>
    </reaction>
</comment>
<dbReference type="Gene3D" id="3.30.230.10">
    <property type="match status" value="1"/>
</dbReference>
<dbReference type="PANTHER" id="PTHR20861:SF1">
    <property type="entry name" value="HOMOSERINE KINASE"/>
    <property type="match status" value="1"/>
</dbReference>
<evidence type="ECO:0000313" key="17">
    <source>
        <dbReference type="Proteomes" id="UP000245998"/>
    </source>
</evidence>
<dbReference type="GO" id="GO:0004413">
    <property type="term" value="F:homoserine kinase activity"/>
    <property type="evidence" value="ECO:0007669"/>
    <property type="project" value="UniProtKB-UniRule"/>
</dbReference>
<evidence type="ECO:0000256" key="7">
    <source>
        <dbReference type="ARBA" id="ARBA00022697"/>
    </source>
</evidence>
<dbReference type="InterPro" id="IPR006204">
    <property type="entry name" value="GHMP_kinase_N_dom"/>
</dbReference>
<keyword evidence="17" id="KW-1185">Reference proteome</keyword>
<feature type="domain" description="GHMP kinase N-terminal" evidence="14">
    <location>
        <begin position="58"/>
        <end position="142"/>
    </location>
</feature>
<dbReference type="OrthoDB" id="9769912at2"/>
<dbReference type="RefSeq" id="WP_116554351.1">
    <property type="nucleotide sequence ID" value="NZ_QCZG01000013.1"/>
</dbReference>
<keyword evidence="10 13" id="KW-0067">ATP-binding</keyword>